<protein>
    <recommendedName>
        <fullName evidence="5">NgoFVII family restriction endonuclease</fullName>
    </recommendedName>
</protein>
<keyword evidence="2" id="KW-0175">Coiled coil</keyword>
<dbReference type="STRING" id="301148.B4135_2971"/>
<name>A0A150LLT7_9BACI</name>
<dbReference type="OrthoDB" id="2439649at2"/>
<organism evidence="3 4">
    <name type="scientific">Caldibacillus debilis</name>
    <dbReference type="NCBI Taxonomy" id="301148"/>
    <lineage>
        <taxon>Bacteria</taxon>
        <taxon>Bacillati</taxon>
        <taxon>Bacillota</taxon>
        <taxon>Bacilli</taxon>
        <taxon>Bacillales</taxon>
        <taxon>Bacillaceae</taxon>
        <taxon>Caldibacillus</taxon>
    </lineage>
</organism>
<dbReference type="InterPro" id="IPR010273">
    <property type="entry name" value="DUF881"/>
</dbReference>
<dbReference type="PANTHER" id="PTHR37313:SF2">
    <property type="entry name" value="UPF0749 PROTEIN YLXX"/>
    <property type="match status" value="1"/>
</dbReference>
<evidence type="ECO:0000313" key="4">
    <source>
        <dbReference type="Proteomes" id="UP000075683"/>
    </source>
</evidence>
<dbReference type="RefSeq" id="WP_061569495.1">
    <property type="nucleotide sequence ID" value="NZ_LQYT01000083.1"/>
</dbReference>
<dbReference type="Gene3D" id="3.30.70.1880">
    <property type="entry name" value="Protein of unknown function DUF881"/>
    <property type="match status" value="1"/>
</dbReference>
<comment type="caution">
    <text evidence="3">The sequence shown here is derived from an EMBL/GenBank/DDBJ whole genome shotgun (WGS) entry which is preliminary data.</text>
</comment>
<gene>
    <name evidence="3" type="ORF">B4135_2971</name>
</gene>
<dbReference type="Pfam" id="PF05949">
    <property type="entry name" value="DUF881"/>
    <property type="match status" value="1"/>
</dbReference>
<dbReference type="EMBL" id="LQYT01000083">
    <property type="protein sequence ID" value="KYD13224.1"/>
    <property type="molecule type" value="Genomic_DNA"/>
</dbReference>
<dbReference type="Proteomes" id="UP000075683">
    <property type="component" value="Unassembled WGS sequence"/>
</dbReference>
<evidence type="ECO:0000256" key="1">
    <source>
        <dbReference type="ARBA" id="ARBA00009108"/>
    </source>
</evidence>
<dbReference type="PANTHER" id="PTHR37313">
    <property type="entry name" value="UPF0749 PROTEIN RV1825"/>
    <property type="match status" value="1"/>
</dbReference>
<evidence type="ECO:0000313" key="3">
    <source>
        <dbReference type="EMBL" id="KYD13224.1"/>
    </source>
</evidence>
<comment type="similarity">
    <text evidence="1">Belongs to the UPF0749 family.</text>
</comment>
<dbReference type="PATRIC" id="fig|301148.3.peg.609"/>
<evidence type="ECO:0000256" key="2">
    <source>
        <dbReference type="SAM" id="Coils"/>
    </source>
</evidence>
<accession>A0A150LLT7</accession>
<feature type="coiled-coil region" evidence="2">
    <location>
        <begin position="48"/>
        <end position="98"/>
    </location>
</feature>
<dbReference type="AlphaFoldDB" id="A0A150LLT7"/>
<proteinExistence type="inferred from homology"/>
<reference evidence="3 4" key="1">
    <citation type="submission" date="2016-01" db="EMBL/GenBank/DDBJ databases">
        <title>Draft Genome Sequences of Seven Thermophilic Sporeformers Isolated from Foods.</title>
        <authorList>
            <person name="Berendsen E.M."/>
            <person name="Wells-Bennik M.H."/>
            <person name="Krawcyk A.O."/>
            <person name="De Jong A."/>
            <person name="Holsappel S."/>
            <person name="Eijlander R.T."/>
            <person name="Kuipers O.P."/>
        </authorList>
    </citation>
    <scope>NUCLEOTIDE SEQUENCE [LARGE SCALE GENOMIC DNA]</scope>
    <source>
        <strain evidence="3 4">B4135</strain>
    </source>
</reference>
<evidence type="ECO:0008006" key="5">
    <source>
        <dbReference type="Google" id="ProtNLM"/>
    </source>
</evidence>
<sequence>MKNRDKINFTLISLLIGFMLAVQFQSTKENETRDTRDMWEIREDYLKAKELEAKLHQEIRKQEELLAAYQTDEEYGKQKALEETLRELREEAGLTEKKGPGIIITLKPVDYIPDDMPADVQVTPEVLRRLINELNMYGAKDIAIDGQRVVNSTTIREIQGETKIDGYPLRRFPIEIKVLAEDEKGAEKLYSRMQISTIPDEFFIDNLEVTFSEPKEMIEIPAYTNPIRFGAETIKEEGER</sequence>